<keyword evidence="2" id="KW-1185">Reference proteome</keyword>
<dbReference type="EMBL" id="BMGY01000044">
    <property type="protein sequence ID" value="GGH89726.1"/>
    <property type="molecule type" value="Genomic_DNA"/>
</dbReference>
<sequence length="56" mass="6050">MGFGEQMSCIGGGGTLLEHIEGKELPGVAALRQEQLLHAKESRLLARPGLFGIYRI</sequence>
<reference evidence="2" key="1">
    <citation type="journal article" date="2019" name="Int. J. Syst. Evol. Microbiol.">
        <title>The Global Catalogue of Microorganisms (GCM) 10K type strain sequencing project: providing services to taxonomists for standard genome sequencing and annotation.</title>
        <authorList>
            <consortium name="The Broad Institute Genomics Platform"/>
            <consortium name="The Broad Institute Genome Sequencing Center for Infectious Disease"/>
            <person name="Wu L."/>
            <person name="Ma J."/>
        </authorList>
    </citation>
    <scope>NUCLEOTIDE SEQUENCE [LARGE SCALE GENOMIC DNA]</scope>
    <source>
        <strain evidence="2">CGMCC 1.14966</strain>
    </source>
</reference>
<protein>
    <recommendedName>
        <fullName evidence="3">Phosphoglycerate kinase</fullName>
    </recommendedName>
</protein>
<gene>
    <name evidence="1" type="ORF">GCM10011495_33990</name>
</gene>
<proteinExistence type="predicted"/>
<organism evidence="1 2">
    <name type="scientific">Hymenobacter frigidus</name>
    <dbReference type="NCBI Taxonomy" id="1524095"/>
    <lineage>
        <taxon>Bacteria</taxon>
        <taxon>Pseudomonadati</taxon>
        <taxon>Bacteroidota</taxon>
        <taxon>Cytophagia</taxon>
        <taxon>Cytophagales</taxon>
        <taxon>Hymenobacteraceae</taxon>
        <taxon>Hymenobacter</taxon>
    </lineage>
</organism>
<accession>A0ABQ2AG49</accession>
<dbReference type="InterPro" id="IPR036043">
    <property type="entry name" value="Phosphoglycerate_kinase_sf"/>
</dbReference>
<evidence type="ECO:0008006" key="3">
    <source>
        <dbReference type="Google" id="ProtNLM"/>
    </source>
</evidence>
<dbReference type="SUPFAM" id="SSF53748">
    <property type="entry name" value="Phosphoglycerate kinase"/>
    <property type="match status" value="1"/>
</dbReference>
<name>A0ABQ2AG49_9BACT</name>
<comment type="caution">
    <text evidence="1">The sequence shown here is derived from an EMBL/GenBank/DDBJ whole genome shotgun (WGS) entry which is preliminary data.</text>
</comment>
<evidence type="ECO:0000313" key="1">
    <source>
        <dbReference type="EMBL" id="GGH89726.1"/>
    </source>
</evidence>
<evidence type="ECO:0000313" key="2">
    <source>
        <dbReference type="Proteomes" id="UP000637774"/>
    </source>
</evidence>
<dbReference type="Proteomes" id="UP000637774">
    <property type="component" value="Unassembled WGS sequence"/>
</dbReference>